<dbReference type="Proteomes" id="UP000288216">
    <property type="component" value="Unassembled WGS sequence"/>
</dbReference>
<keyword evidence="2" id="KW-1185">Reference proteome</keyword>
<evidence type="ECO:0000313" key="1">
    <source>
        <dbReference type="EMBL" id="GCB85252.1"/>
    </source>
</evidence>
<sequence>MSPREQWTFIRRLDLSKRILSNRYVIYTSESASPGSRKSFRRVSVYDTAAYMHYVCSKT</sequence>
<name>A0A401QIQ2_SCYTO</name>
<gene>
    <name evidence="1" type="ORF">scyTo_0025967</name>
</gene>
<reference evidence="1 2" key="1">
    <citation type="journal article" date="2018" name="Nat. Ecol. Evol.">
        <title>Shark genomes provide insights into elasmobranch evolution and the origin of vertebrates.</title>
        <authorList>
            <person name="Hara Y"/>
            <person name="Yamaguchi K"/>
            <person name="Onimaru K"/>
            <person name="Kadota M"/>
            <person name="Koyanagi M"/>
            <person name="Keeley SD"/>
            <person name="Tatsumi K"/>
            <person name="Tanaka K"/>
            <person name="Motone F"/>
            <person name="Kageyama Y"/>
            <person name="Nozu R"/>
            <person name="Adachi N"/>
            <person name="Nishimura O"/>
            <person name="Nakagawa R"/>
            <person name="Tanegashima C"/>
            <person name="Kiyatake I"/>
            <person name="Matsumoto R"/>
            <person name="Murakumo K"/>
            <person name="Nishida K"/>
            <person name="Terakita A"/>
            <person name="Kuratani S"/>
            <person name="Sato K"/>
            <person name="Hyodo S Kuraku.S."/>
        </authorList>
    </citation>
    <scope>NUCLEOTIDE SEQUENCE [LARGE SCALE GENOMIC DNA]</scope>
</reference>
<accession>A0A401QIQ2</accession>
<proteinExistence type="predicted"/>
<comment type="caution">
    <text evidence="1">The sequence shown here is derived from an EMBL/GenBank/DDBJ whole genome shotgun (WGS) entry which is preliminary data.</text>
</comment>
<protein>
    <submittedName>
        <fullName evidence="1">Uncharacterized protein</fullName>
    </submittedName>
</protein>
<dbReference type="AlphaFoldDB" id="A0A401QIQ2"/>
<feature type="non-terminal residue" evidence="1">
    <location>
        <position position="59"/>
    </location>
</feature>
<dbReference type="EMBL" id="BFAA01145083">
    <property type="protein sequence ID" value="GCB85252.1"/>
    <property type="molecule type" value="Genomic_DNA"/>
</dbReference>
<organism evidence="1 2">
    <name type="scientific">Scyliorhinus torazame</name>
    <name type="common">Cloudy catshark</name>
    <name type="synonym">Catulus torazame</name>
    <dbReference type="NCBI Taxonomy" id="75743"/>
    <lineage>
        <taxon>Eukaryota</taxon>
        <taxon>Metazoa</taxon>
        <taxon>Chordata</taxon>
        <taxon>Craniata</taxon>
        <taxon>Vertebrata</taxon>
        <taxon>Chondrichthyes</taxon>
        <taxon>Elasmobranchii</taxon>
        <taxon>Galeomorphii</taxon>
        <taxon>Galeoidea</taxon>
        <taxon>Carcharhiniformes</taxon>
        <taxon>Scyliorhinidae</taxon>
        <taxon>Scyliorhinus</taxon>
    </lineage>
</organism>
<evidence type="ECO:0000313" key="2">
    <source>
        <dbReference type="Proteomes" id="UP000288216"/>
    </source>
</evidence>